<dbReference type="VEuPathDB" id="FungiDB:I7I52_04161"/>
<dbReference type="AlphaFoldDB" id="A0A8H7ZAF4"/>
<gene>
    <name evidence="1" type="ORF">I7I52_04161</name>
</gene>
<name>A0A8H7ZAF4_AJECA</name>
<evidence type="ECO:0000313" key="1">
    <source>
        <dbReference type="EMBL" id="KAG5305486.1"/>
    </source>
</evidence>
<evidence type="ECO:0000313" key="2">
    <source>
        <dbReference type="Proteomes" id="UP000670092"/>
    </source>
</evidence>
<sequence>MSAGKTENKTPRLDGGGYLAWQRLILLVGSRVGPFQHPGMQQRVMIGTVQHRNRSAWTIRFFHLTCG</sequence>
<organism evidence="1 2">
    <name type="scientific">Ajellomyces capsulatus</name>
    <name type="common">Darling's disease fungus</name>
    <name type="synonym">Histoplasma capsulatum</name>
    <dbReference type="NCBI Taxonomy" id="5037"/>
    <lineage>
        <taxon>Eukaryota</taxon>
        <taxon>Fungi</taxon>
        <taxon>Dikarya</taxon>
        <taxon>Ascomycota</taxon>
        <taxon>Pezizomycotina</taxon>
        <taxon>Eurotiomycetes</taxon>
        <taxon>Eurotiomycetidae</taxon>
        <taxon>Onygenales</taxon>
        <taxon>Ajellomycetaceae</taxon>
        <taxon>Histoplasma</taxon>
    </lineage>
</organism>
<reference evidence="1 2" key="1">
    <citation type="submission" date="2021-01" db="EMBL/GenBank/DDBJ databases">
        <title>Chromosome-level genome assembly of a human fungal pathogen reveals clustering of transcriptionally co-regulated genes.</title>
        <authorList>
            <person name="Voorhies M."/>
            <person name="Cohen S."/>
            <person name="Shea T.P."/>
            <person name="Petrus S."/>
            <person name="Munoz J.F."/>
            <person name="Poplawski S."/>
            <person name="Goldman W.E."/>
            <person name="Michael T."/>
            <person name="Cuomo C.A."/>
            <person name="Sil A."/>
            <person name="Beyhan S."/>
        </authorList>
    </citation>
    <scope>NUCLEOTIDE SEQUENCE [LARGE SCALE GENOMIC DNA]</scope>
    <source>
        <strain evidence="1 2">G184AR</strain>
    </source>
</reference>
<dbReference type="Proteomes" id="UP000670092">
    <property type="component" value="Unassembled WGS sequence"/>
</dbReference>
<proteinExistence type="predicted"/>
<accession>A0A8H7ZAF4</accession>
<dbReference type="EMBL" id="JAEVHI010000001">
    <property type="protein sequence ID" value="KAG5305486.1"/>
    <property type="molecule type" value="Genomic_DNA"/>
</dbReference>
<comment type="caution">
    <text evidence="1">The sequence shown here is derived from an EMBL/GenBank/DDBJ whole genome shotgun (WGS) entry which is preliminary data.</text>
</comment>
<protein>
    <submittedName>
        <fullName evidence="1">Uncharacterized protein</fullName>
    </submittedName>
</protein>